<dbReference type="InterPro" id="IPR010982">
    <property type="entry name" value="Lambda_DNA-bd_dom_sf"/>
</dbReference>
<name>C6L9X0_9FIRM</name>
<proteinExistence type="predicted"/>
<protein>
    <recommendedName>
        <fullName evidence="1">Transcription regulator BetR N-terminal domain-containing protein</fullName>
    </recommendedName>
</protein>
<evidence type="ECO:0000313" key="3">
    <source>
        <dbReference type="Proteomes" id="UP000005561"/>
    </source>
</evidence>
<gene>
    <name evidence="2" type="ORF">BRYFOR_05412</name>
</gene>
<dbReference type="eggNOG" id="ENOG502ZWKB">
    <property type="taxonomic scope" value="Bacteria"/>
</dbReference>
<organism evidence="2 3">
    <name type="scientific">Marvinbryantia formatexigens DSM 14469</name>
    <dbReference type="NCBI Taxonomy" id="478749"/>
    <lineage>
        <taxon>Bacteria</taxon>
        <taxon>Bacillati</taxon>
        <taxon>Bacillota</taxon>
        <taxon>Clostridia</taxon>
        <taxon>Lachnospirales</taxon>
        <taxon>Lachnospiraceae</taxon>
        <taxon>Marvinbryantia</taxon>
    </lineage>
</organism>
<dbReference type="AlphaFoldDB" id="C6L9X0"/>
<sequence length="81" mass="9516">MARTQTNIFPMLRVKMAFFNINTSELAEILQMSEDSTRRRLRGEVQFELSEIVKLMKFFSCTFEELFGDTTTTGKQISNFY</sequence>
<reference evidence="2" key="1">
    <citation type="submission" date="2009-07" db="EMBL/GenBank/DDBJ databases">
        <authorList>
            <person name="Weinstock G."/>
            <person name="Sodergren E."/>
            <person name="Clifton S."/>
            <person name="Fulton L."/>
            <person name="Fulton B."/>
            <person name="Courtney L."/>
            <person name="Fronick C."/>
            <person name="Harrison M."/>
            <person name="Strong C."/>
            <person name="Farmer C."/>
            <person name="Delahaunty K."/>
            <person name="Markovic C."/>
            <person name="Hall O."/>
            <person name="Minx P."/>
            <person name="Tomlinson C."/>
            <person name="Mitreva M."/>
            <person name="Nelson J."/>
            <person name="Hou S."/>
            <person name="Wollam A."/>
            <person name="Pepin K.H."/>
            <person name="Johnson M."/>
            <person name="Bhonagiri V."/>
            <person name="Nash W.E."/>
            <person name="Warren W."/>
            <person name="Chinwalla A."/>
            <person name="Mardis E.R."/>
            <person name="Wilson R.K."/>
        </authorList>
    </citation>
    <scope>NUCLEOTIDE SEQUENCE [LARGE SCALE GENOMIC DNA]</scope>
    <source>
        <strain evidence="2">DSM 14469</strain>
    </source>
</reference>
<accession>C6L9X0</accession>
<evidence type="ECO:0000259" key="1">
    <source>
        <dbReference type="Pfam" id="PF08667"/>
    </source>
</evidence>
<dbReference type="RefSeq" id="WP_006860212.1">
    <property type="nucleotide sequence ID" value="NZ_ACCL02000002.1"/>
</dbReference>
<dbReference type="SUPFAM" id="SSF47413">
    <property type="entry name" value="lambda repressor-like DNA-binding domains"/>
    <property type="match status" value="1"/>
</dbReference>
<comment type="caution">
    <text evidence="2">The sequence shown here is derived from an EMBL/GenBank/DDBJ whole genome shotgun (WGS) entry which is preliminary data.</text>
</comment>
<feature type="domain" description="Transcription regulator BetR N-terminal" evidence="1">
    <location>
        <begin position="22"/>
        <end position="74"/>
    </location>
</feature>
<keyword evidence="3" id="KW-1185">Reference proteome</keyword>
<dbReference type="InterPro" id="IPR013975">
    <property type="entry name" value="Tscrpt_reg_BetR_N"/>
</dbReference>
<dbReference type="Proteomes" id="UP000005561">
    <property type="component" value="Unassembled WGS sequence"/>
</dbReference>
<dbReference type="OrthoDB" id="1098026at2"/>
<dbReference type="Pfam" id="PF08667">
    <property type="entry name" value="BetR"/>
    <property type="match status" value="1"/>
</dbReference>
<dbReference type="EMBL" id="ACCL02000002">
    <property type="protein sequence ID" value="EET62377.1"/>
    <property type="molecule type" value="Genomic_DNA"/>
</dbReference>
<evidence type="ECO:0000313" key="2">
    <source>
        <dbReference type="EMBL" id="EET62377.1"/>
    </source>
</evidence>
<dbReference type="GO" id="GO:0003677">
    <property type="term" value="F:DNA binding"/>
    <property type="evidence" value="ECO:0007669"/>
    <property type="project" value="InterPro"/>
</dbReference>